<evidence type="ECO:0000313" key="5">
    <source>
        <dbReference type="Proteomes" id="UP000176741"/>
    </source>
</evidence>
<dbReference type="InterPro" id="IPR017853">
    <property type="entry name" value="GH"/>
</dbReference>
<dbReference type="GO" id="GO:0004553">
    <property type="term" value="F:hydrolase activity, hydrolyzing O-glycosyl compounds"/>
    <property type="evidence" value="ECO:0007669"/>
    <property type="project" value="InterPro"/>
</dbReference>
<evidence type="ECO:0000259" key="3">
    <source>
        <dbReference type="PROSITE" id="PS51766"/>
    </source>
</evidence>
<feature type="domain" description="Dockerin" evidence="3">
    <location>
        <begin position="742"/>
        <end position="798"/>
    </location>
</feature>
<dbReference type="GO" id="GO:0000272">
    <property type="term" value="P:polysaccharide catabolic process"/>
    <property type="evidence" value="ECO:0007669"/>
    <property type="project" value="InterPro"/>
</dbReference>
<feature type="region of interest" description="Disordered" evidence="1">
    <location>
        <begin position="481"/>
        <end position="503"/>
    </location>
</feature>
<dbReference type="InterPro" id="IPR036439">
    <property type="entry name" value="Dockerin_dom_sf"/>
</dbReference>
<comment type="caution">
    <text evidence="4">The sequence shown here is derived from an EMBL/GenBank/DDBJ whole genome shotgun (WGS) entry which is preliminary data.</text>
</comment>
<dbReference type="AlphaFoldDB" id="A0A1F7XZY0"/>
<dbReference type="InterPro" id="IPR016134">
    <property type="entry name" value="Dockerin_dom"/>
</dbReference>
<dbReference type="PROSITE" id="PS51766">
    <property type="entry name" value="DOCKERIN"/>
    <property type="match status" value="1"/>
</dbReference>
<evidence type="ECO:0000313" key="4">
    <source>
        <dbReference type="EMBL" id="OGM19968.1"/>
    </source>
</evidence>
<dbReference type="Pfam" id="PF00404">
    <property type="entry name" value="Dockerin_1"/>
    <property type="match status" value="1"/>
</dbReference>
<keyword evidence="2" id="KW-0732">Signal</keyword>
<sequence length="798" mass="87878">MKKILIAIISFLLLFLLSPSNIWAQSTFTISAPDSNAFYGPFLGFGAEWDPFFWNVYNQKQGLNQADWDLITSRMKEMNIPIVRMWTQLYFATFDPDNQVWNWNGGRMQSLFKHLDFACKNNVDVLLTDWGWSFWQNYQGNPTDPRFAQGIAAFLKELVVNRGYSCIKYFNIVNEPDYESYFTNIPANFPNYVTMITNIDSALTANGLQDKVKFIGPDEACCGSYFVPTIESALHSVYDGYSFHIYHDPSLIANGSLWWRIEQYRDYVKNYSPAPNSDIDKIQILAEAGTTNGVSNNFYHAMSMADYGTTALNTRVQAVIGWNMYDIYYDQGRSEWDNNQMIPWGMWEYKDTGWALRPWSQTWGLLTKFAPRGSIRAAVKYPNNTNSTPPDQPLGTLRVAALKRPNGLWSIFAVNRNSSNTSVSVNLPGTITHSFDKYVVDSTSLAKYPNQVIVPAIGTVEASNSPALTLPANSFTVLVEQSGSPTPTSTPTAIPTNSPTPSLTPIPLCTPSDTRFCPPIAEWKFDEGSGTTANDTSGSGNTATLKGSGTGWGTGKYGKALNLNGSNGSYVLVNNQIMPSKKYTKSAWVYWNGGSDSSIIASGLGNVNHEFGVVSEFGGNCSGVTKKLASGHNGAYCSVVDPSTFPTNTWVYTAVTYDSSLTNGTMILYKNGSIVSTATNVAPITDDPFVNVGAWGWWSVWNGMIDQARIYDYALSSGQILTDMNYTSPWPTHPPTTPMPTGTNLAGDINGDGIVNILDYTLLSNAFGTNNSSADLNKDGIVNILDYTILSNNFGKSV</sequence>
<evidence type="ECO:0000256" key="2">
    <source>
        <dbReference type="SAM" id="SignalP"/>
    </source>
</evidence>
<accession>A0A1F7XZY0</accession>
<feature type="signal peptide" evidence="2">
    <location>
        <begin position="1"/>
        <end position="24"/>
    </location>
</feature>
<dbReference type="Gene3D" id="2.60.40.1180">
    <property type="entry name" value="Golgi alpha-mannosidase II"/>
    <property type="match status" value="1"/>
</dbReference>
<feature type="region of interest" description="Disordered" evidence="1">
    <location>
        <begin position="527"/>
        <end position="549"/>
    </location>
</feature>
<dbReference type="EMBL" id="MGGD01000049">
    <property type="protein sequence ID" value="OGM19968.1"/>
    <property type="molecule type" value="Genomic_DNA"/>
</dbReference>
<dbReference type="Pfam" id="PF13385">
    <property type="entry name" value="Laminin_G_3"/>
    <property type="match status" value="1"/>
</dbReference>
<dbReference type="SUPFAM" id="SSF51445">
    <property type="entry name" value="(Trans)glycosidases"/>
    <property type="match status" value="1"/>
</dbReference>
<dbReference type="InterPro" id="IPR018247">
    <property type="entry name" value="EF_Hand_1_Ca_BS"/>
</dbReference>
<protein>
    <recommendedName>
        <fullName evidence="3">Dockerin domain-containing protein</fullName>
    </recommendedName>
</protein>
<feature type="chain" id="PRO_5009533778" description="Dockerin domain-containing protein" evidence="2">
    <location>
        <begin position="25"/>
        <end position="798"/>
    </location>
</feature>
<dbReference type="Gene3D" id="3.20.20.80">
    <property type="entry name" value="Glycosidases"/>
    <property type="match status" value="1"/>
</dbReference>
<proteinExistence type="predicted"/>
<feature type="compositionally biased region" description="Low complexity" evidence="1">
    <location>
        <begin position="482"/>
        <end position="501"/>
    </location>
</feature>
<reference evidence="4 5" key="1">
    <citation type="journal article" date="2016" name="Nat. Commun.">
        <title>Thousands of microbial genomes shed light on interconnected biogeochemical processes in an aquifer system.</title>
        <authorList>
            <person name="Anantharaman K."/>
            <person name="Brown C.T."/>
            <person name="Hug L.A."/>
            <person name="Sharon I."/>
            <person name="Castelle C.J."/>
            <person name="Probst A.J."/>
            <person name="Thomas B.C."/>
            <person name="Singh A."/>
            <person name="Wilkins M.J."/>
            <person name="Karaoz U."/>
            <person name="Brodie E.L."/>
            <person name="Williams K.H."/>
            <person name="Hubbard S.S."/>
            <person name="Banfield J.F."/>
        </authorList>
    </citation>
    <scope>NUCLEOTIDE SEQUENCE [LARGE SCALE GENOMIC DNA]</scope>
</reference>
<dbReference type="InterPro" id="IPR002105">
    <property type="entry name" value="Dockerin_1_rpt"/>
</dbReference>
<feature type="compositionally biased region" description="Polar residues" evidence="1">
    <location>
        <begin position="529"/>
        <end position="543"/>
    </location>
</feature>
<dbReference type="CDD" id="cd14254">
    <property type="entry name" value="Dockerin_II"/>
    <property type="match status" value="1"/>
</dbReference>
<dbReference type="Gene3D" id="1.10.1330.10">
    <property type="entry name" value="Dockerin domain"/>
    <property type="match status" value="1"/>
</dbReference>
<dbReference type="SUPFAM" id="SSF49899">
    <property type="entry name" value="Concanavalin A-like lectins/glucanases"/>
    <property type="match status" value="1"/>
</dbReference>
<name>A0A1F7XZY0_9BACT</name>
<dbReference type="SUPFAM" id="SSF63446">
    <property type="entry name" value="Type I dockerin domain"/>
    <property type="match status" value="1"/>
</dbReference>
<dbReference type="Proteomes" id="UP000176741">
    <property type="component" value="Unassembled WGS sequence"/>
</dbReference>
<organism evidence="4 5">
    <name type="scientific">Candidatus Woesebacteria bacterium RIFCSPHIGHO2_01_FULL_38_26b</name>
    <dbReference type="NCBI Taxonomy" id="1802491"/>
    <lineage>
        <taxon>Bacteria</taxon>
        <taxon>Candidatus Woeseibacteriota</taxon>
    </lineage>
</organism>
<dbReference type="InterPro" id="IPR013780">
    <property type="entry name" value="Glyco_hydro_b"/>
</dbReference>
<evidence type="ECO:0000256" key="1">
    <source>
        <dbReference type="SAM" id="MobiDB-lite"/>
    </source>
</evidence>
<dbReference type="PROSITE" id="PS00018">
    <property type="entry name" value="EF_HAND_1"/>
    <property type="match status" value="1"/>
</dbReference>
<dbReference type="InterPro" id="IPR013320">
    <property type="entry name" value="ConA-like_dom_sf"/>
</dbReference>
<dbReference type="Gene3D" id="2.60.120.200">
    <property type="match status" value="1"/>
</dbReference>
<gene>
    <name evidence="4" type="ORF">A2771_03145</name>
</gene>